<evidence type="ECO:0000313" key="3">
    <source>
        <dbReference type="EMBL" id="MDY7232748.1"/>
    </source>
</evidence>
<keyword evidence="4" id="KW-1185">Reference proteome</keyword>
<organism evidence="3 4">
    <name type="scientific">Hyalangium rubrum</name>
    <dbReference type="NCBI Taxonomy" id="3103134"/>
    <lineage>
        <taxon>Bacteria</taxon>
        <taxon>Pseudomonadati</taxon>
        <taxon>Myxococcota</taxon>
        <taxon>Myxococcia</taxon>
        <taxon>Myxococcales</taxon>
        <taxon>Cystobacterineae</taxon>
        <taxon>Archangiaceae</taxon>
        <taxon>Hyalangium</taxon>
    </lineage>
</organism>
<feature type="region of interest" description="Disordered" evidence="1">
    <location>
        <begin position="310"/>
        <end position="350"/>
    </location>
</feature>
<dbReference type="InterPro" id="IPR028904">
    <property type="entry name" value="Tox-REase-5_dom"/>
</dbReference>
<dbReference type="EMBL" id="JAXIVS010000023">
    <property type="protein sequence ID" value="MDY7232748.1"/>
    <property type="molecule type" value="Genomic_DNA"/>
</dbReference>
<name>A0ABU5HH12_9BACT</name>
<reference evidence="3 4" key="1">
    <citation type="submission" date="2023-12" db="EMBL/GenBank/DDBJ databases">
        <title>the genome sequence of Hyalangium sp. s54d21.</title>
        <authorList>
            <person name="Zhang X."/>
        </authorList>
    </citation>
    <scope>NUCLEOTIDE SEQUENCE [LARGE SCALE GENOMIC DNA]</scope>
    <source>
        <strain evidence="4">s54d21</strain>
    </source>
</reference>
<sequence>MGRIDGALVDVDYFAGLLVRSGVAPSALPQNRRQLTPDEAVRLLNLVLAAKVPLNDFGPWRMAAHLLLEVAQGEAPIRSQVLHERMRRFVPLLVLRPDGYLVRATTGRAVQHVGDVQFAREALRAEGFEVGPFYLPRGRFLYPVDSTLDIHPDAAVAGVYVPDEDTLGPMLEGANSAVADTIGGIVALVLHPLDSLEGLSRLPATVRALLENAPAHYAHFRAVTHGERVRLVSRIVTNLVLIGVTAGAGSTRLASVGSTLGSLRVPVLSLSAQGALTLERVALPASSTVTAISAAPGALYILHMTQHGAGGGGDGGAPRDSSWKPPPGGPGRWIPKNEGMSPRSRKYQSQITDAPEGWVYRVERGGEKFDFDGHKDGFLVDAKGPGYDNKFLDTLEPAYWFRETGAREMVENAQRQLRVANGVPIRWYVAEAKAARAIRRLLGDALHEAIEIIHAPPMR</sequence>
<comment type="caution">
    <text evidence="3">The sequence shown here is derived from an EMBL/GenBank/DDBJ whole genome shotgun (WGS) entry which is preliminary data.</text>
</comment>
<evidence type="ECO:0000259" key="2">
    <source>
        <dbReference type="Pfam" id="PF15648"/>
    </source>
</evidence>
<evidence type="ECO:0000256" key="1">
    <source>
        <dbReference type="SAM" id="MobiDB-lite"/>
    </source>
</evidence>
<evidence type="ECO:0000313" key="4">
    <source>
        <dbReference type="Proteomes" id="UP001291309"/>
    </source>
</evidence>
<feature type="domain" description="Tox-REase-5" evidence="2">
    <location>
        <begin position="344"/>
        <end position="431"/>
    </location>
</feature>
<dbReference type="Proteomes" id="UP001291309">
    <property type="component" value="Unassembled WGS sequence"/>
</dbReference>
<gene>
    <name evidence="3" type="ORF">SYV04_40555</name>
</gene>
<dbReference type="RefSeq" id="WP_321551463.1">
    <property type="nucleotide sequence ID" value="NZ_JAXIVS010000023.1"/>
</dbReference>
<proteinExistence type="predicted"/>
<protein>
    <submittedName>
        <fullName evidence="3">Tox-REase-5 domain-containing protein</fullName>
    </submittedName>
</protein>
<accession>A0ABU5HH12</accession>
<dbReference type="Pfam" id="PF15648">
    <property type="entry name" value="Tox-REase-5"/>
    <property type="match status" value="1"/>
</dbReference>